<evidence type="ECO:0000313" key="5">
    <source>
        <dbReference type="Proteomes" id="UP001160625"/>
    </source>
</evidence>
<dbReference type="Pfam" id="PF13202">
    <property type="entry name" value="EF-hand_5"/>
    <property type="match status" value="1"/>
</dbReference>
<keyword evidence="2" id="KW-0732">Signal</keyword>
<dbReference type="Gene3D" id="1.10.238.10">
    <property type="entry name" value="EF-hand"/>
    <property type="match status" value="2"/>
</dbReference>
<feature type="compositionally biased region" description="Low complexity" evidence="1">
    <location>
        <begin position="176"/>
        <end position="190"/>
    </location>
</feature>
<evidence type="ECO:0000256" key="2">
    <source>
        <dbReference type="SAM" id="SignalP"/>
    </source>
</evidence>
<feature type="region of interest" description="Disordered" evidence="1">
    <location>
        <begin position="31"/>
        <end position="63"/>
    </location>
</feature>
<feature type="domain" description="EF-hand" evidence="3">
    <location>
        <begin position="70"/>
        <end position="105"/>
    </location>
</feature>
<feature type="signal peptide" evidence="2">
    <location>
        <begin position="1"/>
        <end position="25"/>
    </location>
</feature>
<dbReference type="EMBL" id="JARYGZ010000001">
    <property type="protein sequence ID" value="MDH7637152.1"/>
    <property type="molecule type" value="Genomic_DNA"/>
</dbReference>
<name>A0ABT6MWB9_9SPHN</name>
<dbReference type="Proteomes" id="UP001160625">
    <property type="component" value="Unassembled WGS sequence"/>
</dbReference>
<proteinExistence type="predicted"/>
<evidence type="ECO:0000256" key="1">
    <source>
        <dbReference type="SAM" id="MobiDB-lite"/>
    </source>
</evidence>
<dbReference type="CDD" id="cd00051">
    <property type="entry name" value="EFh"/>
    <property type="match status" value="1"/>
</dbReference>
<feature type="compositionally biased region" description="Low complexity" evidence="1">
    <location>
        <begin position="34"/>
        <end position="52"/>
    </location>
</feature>
<feature type="chain" id="PRO_5046548288" evidence="2">
    <location>
        <begin position="26"/>
        <end position="190"/>
    </location>
</feature>
<dbReference type="InterPro" id="IPR018247">
    <property type="entry name" value="EF_Hand_1_Ca_BS"/>
</dbReference>
<accession>A0ABT6MWB9</accession>
<gene>
    <name evidence="4" type="ORF">QGN17_00280</name>
</gene>
<sequence>MLFARSSAAAAIALIGLGFAAPLSAAPDKKAVPAKKTAPAKSASAKSASTKPLVARPTPPAATGDITRAQMMAQIKKTFDLADTNHDGFISRKEFAARMSIILNRDAPPTKEAAQRMLDAANRAFDNVDSNHDGKLSLSEASVRPLKAFDMMDTNHDGILTVAEKAAAHQDAPELPTTGPTVGQQQGPGR</sequence>
<dbReference type="SMART" id="SM00054">
    <property type="entry name" value="EFh"/>
    <property type="match status" value="3"/>
</dbReference>
<dbReference type="Pfam" id="PF13499">
    <property type="entry name" value="EF-hand_7"/>
    <property type="match status" value="1"/>
</dbReference>
<reference evidence="4" key="1">
    <citation type="submission" date="2023-04" db="EMBL/GenBank/DDBJ databases">
        <title>Sphingomonas sp. MAHUQ-71 isolated from rice field.</title>
        <authorList>
            <person name="Huq M.A."/>
        </authorList>
    </citation>
    <scope>NUCLEOTIDE SEQUENCE</scope>
    <source>
        <strain evidence="4">MAHUQ-71</strain>
    </source>
</reference>
<dbReference type="PROSITE" id="PS50222">
    <property type="entry name" value="EF_HAND_2"/>
    <property type="match status" value="1"/>
</dbReference>
<comment type="caution">
    <text evidence="4">The sequence shown here is derived from an EMBL/GenBank/DDBJ whole genome shotgun (WGS) entry which is preliminary data.</text>
</comment>
<dbReference type="SUPFAM" id="SSF47473">
    <property type="entry name" value="EF-hand"/>
    <property type="match status" value="1"/>
</dbReference>
<feature type="region of interest" description="Disordered" evidence="1">
    <location>
        <begin position="165"/>
        <end position="190"/>
    </location>
</feature>
<keyword evidence="5" id="KW-1185">Reference proteome</keyword>
<evidence type="ECO:0000259" key="3">
    <source>
        <dbReference type="PROSITE" id="PS50222"/>
    </source>
</evidence>
<protein>
    <submittedName>
        <fullName evidence="4">EF-hand domain-containing protein</fullName>
    </submittedName>
</protein>
<organism evidence="4 5">
    <name type="scientific">Sphingomonas oryzagri</name>
    <dbReference type="NCBI Taxonomy" id="3042314"/>
    <lineage>
        <taxon>Bacteria</taxon>
        <taxon>Pseudomonadati</taxon>
        <taxon>Pseudomonadota</taxon>
        <taxon>Alphaproteobacteria</taxon>
        <taxon>Sphingomonadales</taxon>
        <taxon>Sphingomonadaceae</taxon>
        <taxon>Sphingomonas</taxon>
    </lineage>
</organism>
<dbReference type="PROSITE" id="PS00018">
    <property type="entry name" value="EF_HAND_1"/>
    <property type="match status" value="1"/>
</dbReference>
<evidence type="ECO:0000313" key="4">
    <source>
        <dbReference type="EMBL" id="MDH7637152.1"/>
    </source>
</evidence>
<dbReference type="RefSeq" id="WP_281042520.1">
    <property type="nucleotide sequence ID" value="NZ_JARYGZ010000001.1"/>
</dbReference>
<dbReference type="InterPro" id="IPR011992">
    <property type="entry name" value="EF-hand-dom_pair"/>
</dbReference>
<dbReference type="InterPro" id="IPR002048">
    <property type="entry name" value="EF_hand_dom"/>
</dbReference>